<keyword evidence="2" id="KW-0812">Transmembrane</keyword>
<sequence>MNWELIISGAAFVVSLGVAIYSYLQGRKSNDLQEEQTKLQRRVVEIEEQREQERLAKENRADLQPYFRYISRKDSPVKIARQITIENLGKHEAQNIRMYVDGDPVSMHRDIFCRPDNKLSPIQPDSDQMWCIEVDEESPEVCEIMLKWDDETGSDYEFKDKLPLKK</sequence>
<dbReference type="EMBL" id="JAGGJA010000017">
    <property type="protein sequence ID" value="MCW9708837.1"/>
    <property type="molecule type" value="Genomic_DNA"/>
</dbReference>
<evidence type="ECO:0000256" key="1">
    <source>
        <dbReference type="SAM" id="Coils"/>
    </source>
</evidence>
<feature type="transmembrane region" description="Helical" evidence="2">
    <location>
        <begin position="6"/>
        <end position="24"/>
    </location>
</feature>
<keyword evidence="1" id="KW-0175">Coiled coil</keyword>
<feature type="coiled-coil region" evidence="1">
    <location>
        <begin position="29"/>
        <end position="56"/>
    </location>
</feature>
<evidence type="ECO:0008006" key="5">
    <source>
        <dbReference type="Google" id="ProtNLM"/>
    </source>
</evidence>
<dbReference type="Proteomes" id="UP001207918">
    <property type="component" value="Unassembled WGS sequence"/>
</dbReference>
<reference evidence="3 4" key="1">
    <citation type="submission" date="2021-03" db="EMBL/GenBank/DDBJ databases">
        <title>Aliifodinibius sp. nov., a new bacterium isolated from saline soil.</title>
        <authorList>
            <person name="Galisteo C."/>
            <person name="De La Haba R."/>
            <person name="Sanchez-Porro C."/>
            <person name="Ventosa A."/>
        </authorList>
    </citation>
    <scope>NUCLEOTIDE SEQUENCE [LARGE SCALE GENOMIC DNA]</scope>
    <source>
        <strain evidence="3 4">1BSP15-2V2</strain>
    </source>
</reference>
<dbReference type="RefSeq" id="WP_265767646.1">
    <property type="nucleotide sequence ID" value="NZ_JAGGJA010000017.1"/>
</dbReference>
<proteinExistence type="predicted"/>
<evidence type="ECO:0000313" key="3">
    <source>
        <dbReference type="EMBL" id="MCW9708837.1"/>
    </source>
</evidence>
<accession>A0ABT3PSJ7</accession>
<evidence type="ECO:0000256" key="2">
    <source>
        <dbReference type="SAM" id="Phobius"/>
    </source>
</evidence>
<evidence type="ECO:0000313" key="4">
    <source>
        <dbReference type="Proteomes" id="UP001207918"/>
    </source>
</evidence>
<organism evidence="3 4">
    <name type="scientific">Fodinibius salsisoli</name>
    <dbReference type="NCBI Taxonomy" id="2820877"/>
    <lineage>
        <taxon>Bacteria</taxon>
        <taxon>Pseudomonadati</taxon>
        <taxon>Balneolota</taxon>
        <taxon>Balneolia</taxon>
        <taxon>Balneolales</taxon>
        <taxon>Balneolaceae</taxon>
        <taxon>Fodinibius</taxon>
    </lineage>
</organism>
<keyword evidence="2" id="KW-1133">Transmembrane helix</keyword>
<keyword evidence="4" id="KW-1185">Reference proteome</keyword>
<name>A0ABT3PSJ7_9BACT</name>
<gene>
    <name evidence="3" type="ORF">J6I44_18400</name>
</gene>
<comment type="caution">
    <text evidence="3">The sequence shown here is derived from an EMBL/GenBank/DDBJ whole genome shotgun (WGS) entry which is preliminary data.</text>
</comment>
<protein>
    <recommendedName>
        <fullName evidence="5">FixH protein</fullName>
    </recommendedName>
</protein>
<keyword evidence="2" id="KW-0472">Membrane</keyword>